<organism evidence="1 2">
    <name type="scientific">Paxillus rubicundulus Ve08.2h10</name>
    <dbReference type="NCBI Taxonomy" id="930991"/>
    <lineage>
        <taxon>Eukaryota</taxon>
        <taxon>Fungi</taxon>
        <taxon>Dikarya</taxon>
        <taxon>Basidiomycota</taxon>
        <taxon>Agaricomycotina</taxon>
        <taxon>Agaricomycetes</taxon>
        <taxon>Agaricomycetidae</taxon>
        <taxon>Boletales</taxon>
        <taxon>Paxilineae</taxon>
        <taxon>Paxillaceae</taxon>
        <taxon>Paxillus</taxon>
    </lineage>
</organism>
<protein>
    <submittedName>
        <fullName evidence="1">Unplaced genomic scaffold scaffold_489, whole genome shotgun sequence</fullName>
    </submittedName>
</protein>
<dbReference type="EMBL" id="KN825311">
    <property type="protein sequence ID" value="KIK92131.1"/>
    <property type="molecule type" value="Genomic_DNA"/>
</dbReference>
<evidence type="ECO:0000313" key="2">
    <source>
        <dbReference type="Proteomes" id="UP000054538"/>
    </source>
</evidence>
<dbReference type="AlphaFoldDB" id="A0A0D0DTT5"/>
<name>A0A0D0DTT5_9AGAM</name>
<dbReference type="HOGENOM" id="CLU_1778088_0_0_1"/>
<reference evidence="2" key="2">
    <citation type="submission" date="2015-01" db="EMBL/GenBank/DDBJ databases">
        <title>Evolutionary Origins and Diversification of the Mycorrhizal Mutualists.</title>
        <authorList>
            <consortium name="DOE Joint Genome Institute"/>
            <consortium name="Mycorrhizal Genomics Consortium"/>
            <person name="Kohler A."/>
            <person name="Kuo A."/>
            <person name="Nagy L.G."/>
            <person name="Floudas D."/>
            <person name="Copeland A."/>
            <person name="Barry K.W."/>
            <person name="Cichocki N."/>
            <person name="Veneault-Fourrey C."/>
            <person name="LaButti K."/>
            <person name="Lindquist E.A."/>
            <person name="Lipzen A."/>
            <person name="Lundell T."/>
            <person name="Morin E."/>
            <person name="Murat C."/>
            <person name="Riley R."/>
            <person name="Ohm R."/>
            <person name="Sun H."/>
            <person name="Tunlid A."/>
            <person name="Henrissat B."/>
            <person name="Grigoriev I.V."/>
            <person name="Hibbett D.S."/>
            <person name="Martin F."/>
        </authorList>
    </citation>
    <scope>NUCLEOTIDE SEQUENCE [LARGE SCALE GENOMIC DNA]</scope>
    <source>
        <strain evidence="2">Ve08.2h10</strain>
    </source>
</reference>
<proteinExistence type="predicted"/>
<dbReference type="InParanoid" id="A0A0D0DTT5"/>
<sequence length="146" mass="16545">MPAPFSVKARRMPQCFYVFETCTPVCCDRNKQLAPVQADRTKAITGLSLLSRPSLAEELEPMDEVELRYECDGNPFHEVLQHFERQCILGTDRGALLRHLRPVYQFSCCPRESSRDFGFHHHASVDHGIGELVETPQGGAERLNVC</sequence>
<accession>A0A0D0DTT5</accession>
<keyword evidence="2" id="KW-1185">Reference proteome</keyword>
<gene>
    <name evidence="1" type="ORF">PAXRUDRAFT_13410</name>
</gene>
<evidence type="ECO:0000313" key="1">
    <source>
        <dbReference type="EMBL" id="KIK92131.1"/>
    </source>
</evidence>
<dbReference type="Proteomes" id="UP000054538">
    <property type="component" value="Unassembled WGS sequence"/>
</dbReference>
<reference evidence="1 2" key="1">
    <citation type="submission" date="2014-04" db="EMBL/GenBank/DDBJ databases">
        <authorList>
            <consortium name="DOE Joint Genome Institute"/>
            <person name="Kuo A."/>
            <person name="Kohler A."/>
            <person name="Jargeat P."/>
            <person name="Nagy L.G."/>
            <person name="Floudas D."/>
            <person name="Copeland A."/>
            <person name="Barry K.W."/>
            <person name="Cichocki N."/>
            <person name="Veneault-Fourrey C."/>
            <person name="LaButti K."/>
            <person name="Lindquist E.A."/>
            <person name="Lipzen A."/>
            <person name="Lundell T."/>
            <person name="Morin E."/>
            <person name="Murat C."/>
            <person name="Sun H."/>
            <person name="Tunlid A."/>
            <person name="Henrissat B."/>
            <person name="Grigoriev I.V."/>
            <person name="Hibbett D.S."/>
            <person name="Martin F."/>
            <person name="Nordberg H.P."/>
            <person name="Cantor M.N."/>
            <person name="Hua S.X."/>
        </authorList>
    </citation>
    <scope>NUCLEOTIDE SEQUENCE [LARGE SCALE GENOMIC DNA]</scope>
    <source>
        <strain evidence="1 2">Ve08.2h10</strain>
    </source>
</reference>